<keyword evidence="9" id="KW-0547">Nucleotide-binding</keyword>
<reference evidence="18 19" key="1">
    <citation type="submission" date="2019-09" db="EMBL/GenBank/DDBJ databases">
        <title>Whole-genome sequence of the purple sulfur bacterium Thiohalocapsa marina DSM 19078.</title>
        <authorList>
            <person name="Kyndt J.A."/>
            <person name="Meyer T.E."/>
        </authorList>
    </citation>
    <scope>NUCLEOTIDE SEQUENCE [LARGE SCALE GENOMIC DNA]</scope>
    <source>
        <strain evidence="18 19">DSM 19078</strain>
    </source>
</reference>
<dbReference type="GO" id="GO:0071111">
    <property type="term" value="F:cyclic-guanylate-specific phosphodiesterase activity"/>
    <property type="evidence" value="ECO:0007669"/>
    <property type="project" value="UniProtKB-EC"/>
</dbReference>
<accession>A0A5M8FRB5</accession>
<evidence type="ECO:0000259" key="14">
    <source>
        <dbReference type="PROSITE" id="PS50112"/>
    </source>
</evidence>
<feature type="transmembrane region" description="Helical" evidence="13">
    <location>
        <begin position="12"/>
        <end position="28"/>
    </location>
</feature>
<sequence>MPSSSLTDDGLVWQVALVALLMLAIMLLRNRRLSVTRAALAEREQQLRLITEHIEDFFWLSDTDISRILYASPAYERIWQRPMTELYARAEAFLEAVHPDDCPALLEALAGHRRGEPYEHEYRIRRPDGSLRWIWDRGFPIRDADGVVRRYAGLARDITERRALEDALRSLNSELERKVDARTAEMQAANAALRESEERFRRLFEDARQAMVLFKGRRVTGANRAALELLRLSRMEQLLGRVPEDFSPPLQPDGRASADKASEMLRLACEQGRYDLEWAFLRADGEPGVLQVMLTPMRQNGRTEVHAVLVDLTERKQAQERVDYLAYHDALTGLPNRVLGRDRLERDIHAARRHHAGLAVLFLDLDQFKYFNDSYDHQLGDTLLRRVAERLAAHLRGADAPCRLGGDEFMLVLADLETERAVAEVTDTCERILASLSETFIVGETQLFVSCCIGIALCPDDGDDAETLMSNADAALAEAKKAGQGSYRFYEPQMNRELRRFVETRDTLRLALPREELVLHYQPQIELGAGRVVGVEALLRWNRPGHGLVMPGDFIPVAEGSGLIVPMGRWVLNEACRQAAAWHAGGRPGLVVAVNLSAVQFGQGSLEQDVDAALASSGLDPACLELELTESMLLRDEPGILDLVRRWRTRGIQVSIDDFGTGYSSLAYLKRLQVNKLKIDRSFIVDMAGNQEDRAIVQAIIEMARTLRLKTIAEGVEDATLASQLRFMGCDEVQGYLYSRPLPASELATWLRQFDDRSRSR</sequence>
<evidence type="ECO:0000256" key="8">
    <source>
        <dbReference type="ARBA" id="ARBA00022737"/>
    </source>
</evidence>
<feature type="domain" description="EAL" evidence="16">
    <location>
        <begin position="501"/>
        <end position="755"/>
    </location>
</feature>
<dbReference type="PANTHER" id="PTHR44757">
    <property type="entry name" value="DIGUANYLATE CYCLASE DGCP"/>
    <property type="match status" value="1"/>
</dbReference>
<dbReference type="SMART" id="SM00267">
    <property type="entry name" value="GGDEF"/>
    <property type="match status" value="1"/>
</dbReference>
<dbReference type="InterPro" id="IPR000014">
    <property type="entry name" value="PAS"/>
</dbReference>
<proteinExistence type="predicted"/>
<evidence type="ECO:0000313" key="18">
    <source>
        <dbReference type="EMBL" id="KAA6186666.1"/>
    </source>
</evidence>
<dbReference type="PROSITE" id="PS50113">
    <property type="entry name" value="PAC"/>
    <property type="match status" value="2"/>
</dbReference>
<dbReference type="SMART" id="SM00091">
    <property type="entry name" value="PAS"/>
    <property type="match status" value="2"/>
</dbReference>
<dbReference type="SMART" id="SM00086">
    <property type="entry name" value="PAC"/>
    <property type="match status" value="2"/>
</dbReference>
<dbReference type="NCBIfam" id="TIGR00254">
    <property type="entry name" value="GGDEF"/>
    <property type="match status" value="1"/>
</dbReference>
<dbReference type="InterPro" id="IPR035965">
    <property type="entry name" value="PAS-like_dom_sf"/>
</dbReference>
<dbReference type="InterPro" id="IPR043128">
    <property type="entry name" value="Rev_trsase/Diguanyl_cyclase"/>
</dbReference>
<dbReference type="InterPro" id="IPR001633">
    <property type="entry name" value="EAL_dom"/>
</dbReference>
<comment type="subcellular location">
    <subcellularLocation>
        <location evidence="1">Cell inner membrane</location>
        <topology evidence="1">Multi-pass membrane protein</topology>
    </subcellularLocation>
</comment>
<dbReference type="Proteomes" id="UP000322981">
    <property type="component" value="Unassembled WGS sequence"/>
</dbReference>
<dbReference type="InterPro" id="IPR001610">
    <property type="entry name" value="PAC"/>
</dbReference>
<dbReference type="GO" id="GO:0016740">
    <property type="term" value="F:transferase activity"/>
    <property type="evidence" value="ECO:0007669"/>
    <property type="project" value="UniProtKB-KW"/>
</dbReference>
<keyword evidence="7 13" id="KW-0812">Transmembrane</keyword>
<evidence type="ECO:0000259" key="15">
    <source>
        <dbReference type="PROSITE" id="PS50113"/>
    </source>
</evidence>
<keyword evidence="19" id="KW-1185">Reference proteome</keyword>
<dbReference type="FunFam" id="2.10.70.100:FF:000001">
    <property type="entry name" value="Sensory transduction histidine kinase"/>
    <property type="match status" value="1"/>
</dbReference>
<evidence type="ECO:0000256" key="2">
    <source>
        <dbReference type="ARBA" id="ARBA00012282"/>
    </source>
</evidence>
<dbReference type="PROSITE" id="PS50887">
    <property type="entry name" value="GGDEF"/>
    <property type="match status" value="1"/>
</dbReference>
<dbReference type="InterPro" id="IPR052155">
    <property type="entry name" value="Biofilm_reg_signaling"/>
</dbReference>
<name>A0A5M8FRB5_9GAMM</name>
<feature type="domain" description="PAC" evidence="15">
    <location>
        <begin position="274"/>
        <end position="324"/>
    </location>
</feature>
<evidence type="ECO:0000256" key="1">
    <source>
        <dbReference type="ARBA" id="ARBA00004429"/>
    </source>
</evidence>
<keyword evidence="8" id="KW-0677">Repeat</keyword>
<dbReference type="Pfam" id="PF08447">
    <property type="entry name" value="PAS_3"/>
    <property type="match status" value="1"/>
</dbReference>
<keyword evidence="4" id="KW-0997">Cell inner membrane</keyword>
<dbReference type="PANTHER" id="PTHR44757:SF2">
    <property type="entry name" value="BIOFILM ARCHITECTURE MAINTENANCE PROTEIN MBAA"/>
    <property type="match status" value="1"/>
</dbReference>
<dbReference type="SMART" id="SM00052">
    <property type="entry name" value="EAL"/>
    <property type="match status" value="1"/>
</dbReference>
<evidence type="ECO:0000313" key="19">
    <source>
        <dbReference type="Proteomes" id="UP000322981"/>
    </source>
</evidence>
<dbReference type="FunFam" id="3.20.20.450:FF:000001">
    <property type="entry name" value="Cyclic di-GMP phosphodiesterase yahA"/>
    <property type="match status" value="1"/>
</dbReference>
<keyword evidence="11 13" id="KW-0472">Membrane</keyword>
<dbReference type="AlphaFoldDB" id="A0A5M8FRB5"/>
<keyword evidence="10 13" id="KW-1133">Transmembrane helix</keyword>
<evidence type="ECO:0000259" key="16">
    <source>
        <dbReference type="PROSITE" id="PS50883"/>
    </source>
</evidence>
<evidence type="ECO:0000256" key="4">
    <source>
        <dbReference type="ARBA" id="ARBA00022519"/>
    </source>
</evidence>
<dbReference type="InterPro" id="IPR013655">
    <property type="entry name" value="PAS_fold_3"/>
</dbReference>
<dbReference type="CDD" id="cd01948">
    <property type="entry name" value="EAL"/>
    <property type="match status" value="1"/>
</dbReference>
<dbReference type="CDD" id="cd01949">
    <property type="entry name" value="GGDEF"/>
    <property type="match status" value="1"/>
</dbReference>
<comment type="caution">
    <text evidence="18">The sequence shown here is derived from an EMBL/GenBank/DDBJ whole genome shotgun (WGS) entry which is preliminary data.</text>
</comment>
<feature type="domain" description="GGDEF" evidence="17">
    <location>
        <begin position="356"/>
        <end position="492"/>
    </location>
</feature>
<evidence type="ECO:0000256" key="5">
    <source>
        <dbReference type="ARBA" id="ARBA00022636"/>
    </source>
</evidence>
<dbReference type="RefSeq" id="WP_150090917.1">
    <property type="nucleotide sequence ID" value="NZ_JBFUOH010000052.1"/>
</dbReference>
<evidence type="ECO:0000256" key="3">
    <source>
        <dbReference type="ARBA" id="ARBA00022475"/>
    </source>
</evidence>
<dbReference type="OrthoDB" id="7053140at2"/>
<evidence type="ECO:0000256" key="9">
    <source>
        <dbReference type="ARBA" id="ARBA00022741"/>
    </source>
</evidence>
<keyword evidence="6" id="KW-0808">Transferase</keyword>
<evidence type="ECO:0000259" key="17">
    <source>
        <dbReference type="PROSITE" id="PS50887"/>
    </source>
</evidence>
<feature type="domain" description="PAS" evidence="14">
    <location>
        <begin position="43"/>
        <end position="116"/>
    </location>
</feature>
<dbReference type="InterPro" id="IPR000160">
    <property type="entry name" value="GGDEF_dom"/>
</dbReference>
<dbReference type="PROSITE" id="PS50112">
    <property type="entry name" value="PAS"/>
    <property type="match status" value="1"/>
</dbReference>
<keyword evidence="12" id="KW-0175">Coiled coil</keyword>
<dbReference type="InterPro" id="IPR000700">
    <property type="entry name" value="PAS-assoc_C"/>
</dbReference>
<dbReference type="GO" id="GO:0000166">
    <property type="term" value="F:nucleotide binding"/>
    <property type="evidence" value="ECO:0007669"/>
    <property type="project" value="UniProtKB-KW"/>
</dbReference>
<dbReference type="PROSITE" id="PS50883">
    <property type="entry name" value="EAL"/>
    <property type="match status" value="1"/>
</dbReference>
<keyword evidence="3" id="KW-1003">Cell membrane</keyword>
<dbReference type="Pfam" id="PF13426">
    <property type="entry name" value="PAS_9"/>
    <property type="match status" value="1"/>
</dbReference>
<evidence type="ECO:0000256" key="12">
    <source>
        <dbReference type="SAM" id="Coils"/>
    </source>
</evidence>
<gene>
    <name evidence="18" type="ORF">F2Q65_04665</name>
</gene>
<dbReference type="Pfam" id="PF00563">
    <property type="entry name" value="EAL"/>
    <property type="match status" value="1"/>
</dbReference>
<dbReference type="Gene3D" id="3.30.450.20">
    <property type="entry name" value="PAS domain"/>
    <property type="match status" value="2"/>
</dbReference>
<dbReference type="InterPro" id="IPR035919">
    <property type="entry name" value="EAL_sf"/>
</dbReference>
<evidence type="ECO:0000256" key="6">
    <source>
        <dbReference type="ARBA" id="ARBA00022679"/>
    </source>
</evidence>
<feature type="domain" description="PAC" evidence="15">
    <location>
        <begin position="118"/>
        <end position="170"/>
    </location>
</feature>
<evidence type="ECO:0000256" key="10">
    <source>
        <dbReference type="ARBA" id="ARBA00022989"/>
    </source>
</evidence>
<dbReference type="GO" id="GO:0005886">
    <property type="term" value="C:plasma membrane"/>
    <property type="evidence" value="ECO:0007669"/>
    <property type="project" value="UniProtKB-SubCell"/>
</dbReference>
<evidence type="ECO:0000256" key="11">
    <source>
        <dbReference type="ARBA" id="ARBA00023136"/>
    </source>
</evidence>
<dbReference type="SUPFAM" id="SSF141868">
    <property type="entry name" value="EAL domain-like"/>
    <property type="match status" value="1"/>
</dbReference>
<keyword evidence="5" id="KW-0973">c-di-GMP</keyword>
<dbReference type="Pfam" id="PF00990">
    <property type="entry name" value="GGDEF"/>
    <property type="match status" value="1"/>
</dbReference>
<dbReference type="CDD" id="cd00130">
    <property type="entry name" value="PAS"/>
    <property type="match status" value="1"/>
</dbReference>
<dbReference type="Gene3D" id="3.30.70.270">
    <property type="match status" value="1"/>
</dbReference>
<dbReference type="Gene3D" id="3.20.20.450">
    <property type="entry name" value="EAL domain"/>
    <property type="match status" value="1"/>
</dbReference>
<dbReference type="SUPFAM" id="SSF55785">
    <property type="entry name" value="PYP-like sensor domain (PAS domain)"/>
    <property type="match status" value="2"/>
</dbReference>
<organism evidence="18 19">
    <name type="scientific">Thiohalocapsa marina</name>
    <dbReference type="NCBI Taxonomy" id="424902"/>
    <lineage>
        <taxon>Bacteria</taxon>
        <taxon>Pseudomonadati</taxon>
        <taxon>Pseudomonadota</taxon>
        <taxon>Gammaproteobacteria</taxon>
        <taxon>Chromatiales</taxon>
        <taxon>Chromatiaceae</taxon>
        <taxon>Thiohalocapsa</taxon>
    </lineage>
</organism>
<feature type="coiled-coil region" evidence="12">
    <location>
        <begin position="154"/>
        <end position="206"/>
    </location>
</feature>
<dbReference type="InterPro" id="IPR029787">
    <property type="entry name" value="Nucleotide_cyclase"/>
</dbReference>
<protein>
    <recommendedName>
        <fullName evidence="2">cyclic-guanylate-specific phosphodiesterase</fullName>
        <ecNumber evidence="2">3.1.4.52</ecNumber>
    </recommendedName>
</protein>
<dbReference type="EC" id="3.1.4.52" evidence="2"/>
<evidence type="ECO:0000256" key="7">
    <source>
        <dbReference type="ARBA" id="ARBA00022692"/>
    </source>
</evidence>
<dbReference type="EMBL" id="VWXX01000004">
    <property type="protein sequence ID" value="KAA6186666.1"/>
    <property type="molecule type" value="Genomic_DNA"/>
</dbReference>
<evidence type="ECO:0000256" key="13">
    <source>
        <dbReference type="SAM" id="Phobius"/>
    </source>
</evidence>
<dbReference type="SUPFAM" id="SSF55073">
    <property type="entry name" value="Nucleotide cyclase"/>
    <property type="match status" value="1"/>
</dbReference>
<dbReference type="NCBIfam" id="TIGR00229">
    <property type="entry name" value="sensory_box"/>
    <property type="match status" value="2"/>
</dbReference>